<keyword evidence="2" id="KW-1185">Reference proteome</keyword>
<accession>A0A016TIN9</accession>
<evidence type="ECO:0000313" key="1">
    <source>
        <dbReference type="EMBL" id="EYC02453.1"/>
    </source>
</evidence>
<reference evidence="2" key="1">
    <citation type="journal article" date="2015" name="Nat. Genet.">
        <title>The genome and transcriptome of the zoonotic hookworm Ancylostoma ceylanicum identify infection-specific gene families.</title>
        <authorList>
            <person name="Schwarz E.M."/>
            <person name="Hu Y."/>
            <person name="Antoshechkin I."/>
            <person name="Miller M.M."/>
            <person name="Sternberg P.W."/>
            <person name="Aroian R.V."/>
        </authorList>
    </citation>
    <scope>NUCLEOTIDE SEQUENCE</scope>
    <source>
        <strain evidence="2">HY135</strain>
    </source>
</reference>
<dbReference type="PANTHER" id="PTHR19446">
    <property type="entry name" value="REVERSE TRANSCRIPTASES"/>
    <property type="match status" value="1"/>
</dbReference>
<comment type="caution">
    <text evidence="1">The sequence shown here is derived from an EMBL/GenBank/DDBJ whole genome shotgun (WGS) entry which is preliminary data.</text>
</comment>
<dbReference type="Proteomes" id="UP000024635">
    <property type="component" value="Unassembled WGS sequence"/>
</dbReference>
<dbReference type="EMBL" id="JARK01001436">
    <property type="protein sequence ID" value="EYC02453.1"/>
    <property type="molecule type" value="Genomic_DNA"/>
</dbReference>
<dbReference type="OrthoDB" id="418748at2759"/>
<sequence length="251" mass="28671">MSPEALAEYKQKKKEAKREVARAKSAAVDELYEKLDSSQADKHVFRLARARHKASLDVGEVRAVKDEEGKVLRDPVAVRQRWRAYFLQLLNEEFPRKERVLTPPTAGPIQAWTIEEVRKVVKKMKVGKATGPDGVPVEVWKALGEPDLQWLTKFMNNIARSARIPKAWRDSIIVPIFKSKGDVMDCVSYRGIKLIAHTMKIYERLVDMQLNQFGFVPDRSTSDAIFIARHGKVPRKEQAVSYRIFRSGEGV</sequence>
<proteinExistence type="predicted"/>
<dbReference type="AlphaFoldDB" id="A0A016TIN9"/>
<name>A0A016TIN9_9BILA</name>
<gene>
    <name evidence="1" type="primary">Acey_s0100.g3312</name>
    <name evidence="1" type="ORF">Y032_0100g3312</name>
</gene>
<evidence type="ECO:0000313" key="2">
    <source>
        <dbReference type="Proteomes" id="UP000024635"/>
    </source>
</evidence>
<evidence type="ECO:0008006" key="3">
    <source>
        <dbReference type="Google" id="ProtNLM"/>
    </source>
</evidence>
<organism evidence="1 2">
    <name type="scientific">Ancylostoma ceylanicum</name>
    <dbReference type="NCBI Taxonomy" id="53326"/>
    <lineage>
        <taxon>Eukaryota</taxon>
        <taxon>Metazoa</taxon>
        <taxon>Ecdysozoa</taxon>
        <taxon>Nematoda</taxon>
        <taxon>Chromadorea</taxon>
        <taxon>Rhabditida</taxon>
        <taxon>Rhabditina</taxon>
        <taxon>Rhabditomorpha</taxon>
        <taxon>Strongyloidea</taxon>
        <taxon>Ancylostomatidae</taxon>
        <taxon>Ancylostomatinae</taxon>
        <taxon>Ancylostoma</taxon>
    </lineage>
</organism>
<protein>
    <recommendedName>
        <fullName evidence="3">Reverse transcriptase domain-containing protein</fullName>
    </recommendedName>
</protein>